<sequence length="102" mass="11432">MDATNRLSAIAAEMGQLQNQIQEHCRLLNFLLISVRTMDRISGDKADVVSQKLGFDGICRADPMGFSEEKGRARWEERLRAACGAHVRHSRVAHAAERAPMR</sequence>
<comment type="caution">
    <text evidence="1">The sequence shown here is derived from an EMBL/GenBank/DDBJ whole genome shotgun (WGS) entry which is preliminary data.</text>
</comment>
<dbReference type="Proteomes" id="UP001291623">
    <property type="component" value="Unassembled WGS sequence"/>
</dbReference>
<reference evidence="1" key="1">
    <citation type="submission" date="2023-12" db="EMBL/GenBank/DDBJ databases">
        <title>Genome assembly of Anisodus tanguticus.</title>
        <authorList>
            <person name="Wang Y.-J."/>
        </authorList>
    </citation>
    <scope>NUCLEOTIDE SEQUENCE</scope>
    <source>
        <strain evidence="1">KB-2021</strain>
        <tissue evidence="1">Leaf</tissue>
    </source>
</reference>
<proteinExistence type="predicted"/>
<protein>
    <submittedName>
        <fullName evidence="1">Uncharacterized protein</fullName>
    </submittedName>
</protein>
<dbReference type="EMBL" id="JAVYJV010000010">
    <property type="protein sequence ID" value="KAK4360164.1"/>
    <property type="molecule type" value="Genomic_DNA"/>
</dbReference>
<evidence type="ECO:0000313" key="1">
    <source>
        <dbReference type="EMBL" id="KAK4360164.1"/>
    </source>
</evidence>
<name>A0AAE1RWX3_9SOLA</name>
<accession>A0AAE1RWX3</accession>
<keyword evidence="2" id="KW-1185">Reference proteome</keyword>
<dbReference type="AlphaFoldDB" id="A0AAE1RWX3"/>
<gene>
    <name evidence="1" type="ORF">RND71_019116</name>
</gene>
<evidence type="ECO:0000313" key="2">
    <source>
        <dbReference type="Proteomes" id="UP001291623"/>
    </source>
</evidence>
<organism evidence="1 2">
    <name type="scientific">Anisodus tanguticus</name>
    <dbReference type="NCBI Taxonomy" id="243964"/>
    <lineage>
        <taxon>Eukaryota</taxon>
        <taxon>Viridiplantae</taxon>
        <taxon>Streptophyta</taxon>
        <taxon>Embryophyta</taxon>
        <taxon>Tracheophyta</taxon>
        <taxon>Spermatophyta</taxon>
        <taxon>Magnoliopsida</taxon>
        <taxon>eudicotyledons</taxon>
        <taxon>Gunneridae</taxon>
        <taxon>Pentapetalae</taxon>
        <taxon>asterids</taxon>
        <taxon>lamiids</taxon>
        <taxon>Solanales</taxon>
        <taxon>Solanaceae</taxon>
        <taxon>Solanoideae</taxon>
        <taxon>Hyoscyameae</taxon>
        <taxon>Anisodus</taxon>
    </lineage>
</organism>